<evidence type="ECO:0000313" key="7">
    <source>
        <dbReference type="Proteomes" id="UP000519023"/>
    </source>
</evidence>
<dbReference type="PANTHER" id="PTHR42988:SF2">
    <property type="entry name" value="CYCLIC NUCLEOTIDE PHOSPHODIESTERASE CBUA0032-RELATED"/>
    <property type="match status" value="1"/>
</dbReference>
<dbReference type="Proteomes" id="UP000519023">
    <property type="component" value="Unassembled WGS sequence"/>
</dbReference>
<dbReference type="Gene3D" id="3.60.21.10">
    <property type="match status" value="1"/>
</dbReference>
<dbReference type="InterPro" id="IPR050884">
    <property type="entry name" value="CNP_phosphodiesterase-III"/>
</dbReference>
<keyword evidence="7" id="KW-1185">Reference proteome</keyword>
<accession>A0A7X9WZJ2</accession>
<evidence type="ECO:0000256" key="1">
    <source>
        <dbReference type="ARBA" id="ARBA00022723"/>
    </source>
</evidence>
<feature type="domain" description="Calcineurin-like phosphoesterase" evidence="5">
    <location>
        <begin position="5"/>
        <end position="282"/>
    </location>
</feature>
<organism evidence="6 7">
    <name type="scientific">Sphingobium psychrophilum</name>
    <dbReference type="NCBI Taxonomy" id="2728834"/>
    <lineage>
        <taxon>Bacteria</taxon>
        <taxon>Pseudomonadati</taxon>
        <taxon>Pseudomonadota</taxon>
        <taxon>Alphaproteobacteria</taxon>
        <taxon>Sphingomonadales</taxon>
        <taxon>Sphingomonadaceae</taxon>
        <taxon>Sphingobium</taxon>
    </lineage>
</organism>
<dbReference type="SUPFAM" id="SSF56300">
    <property type="entry name" value="Metallo-dependent phosphatases"/>
    <property type="match status" value="1"/>
</dbReference>
<evidence type="ECO:0000256" key="2">
    <source>
        <dbReference type="ARBA" id="ARBA00022801"/>
    </source>
</evidence>
<comment type="caution">
    <text evidence="6">The sequence shown here is derived from an EMBL/GenBank/DDBJ whole genome shotgun (WGS) entry which is preliminary data.</text>
</comment>
<protein>
    <submittedName>
        <fullName evidence="6">Metallophosphoesterase</fullName>
    </submittedName>
</protein>
<proteinExistence type="inferred from homology"/>
<evidence type="ECO:0000256" key="4">
    <source>
        <dbReference type="ARBA" id="ARBA00025742"/>
    </source>
</evidence>
<name>A0A7X9WZJ2_9SPHN</name>
<sequence>MLPRLRILQVGDVHLARTAKLGLKLDEKDRRFPLELRNRMAGGPIKTVFRRLHQFLEQDDFAFLLFMGDLAEQGDLNGFRACVRYLAEALQLGKGRRFEALKVGIVPGNHDIDRVLAAKPSYTTKFTPLQQAMTNAGLPLLPVDKPIWLDHQKGPCRIDVALLNSCWGCGSPEYIPEEFRDEIVKAINSALTKGVDEKATRSYYDRQLDTPAFSKNTVQGLVEGASKLPGGSLIIACAHHNILPQRLPRLAPYTELVNSGAIRSELSKLGRPVLYLHGHIHEDPVEIIQTSAGAPLVCISAPEASEGFNVVEIVFTPAGLPLSCYIEPWRFAESGVFAAMQRQVIPIGAGRRRPPNAVVVAIYQQIIAEQSCFWGDMMSCAQKAGATHAADATEEALELLTADQLVTIEHHELGREHWLVRSRL</sequence>
<evidence type="ECO:0000313" key="6">
    <source>
        <dbReference type="EMBL" id="NML12710.1"/>
    </source>
</evidence>
<dbReference type="EMBL" id="JABBFV010000025">
    <property type="protein sequence ID" value="NML12710.1"/>
    <property type="molecule type" value="Genomic_DNA"/>
</dbReference>
<dbReference type="Pfam" id="PF00149">
    <property type="entry name" value="Metallophos"/>
    <property type="match status" value="1"/>
</dbReference>
<comment type="similarity">
    <text evidence="4">Belongs to the cyclic nucleotide phosphodiesterase class-III family.</text>
</comment>
<dbReference type="InterPro" id="IPR004843">
    <property type="entry name" value="Calcineurin-like_PHP"/>
</dbReference>
<dbReference type="GO" id="GO:0016787">
    <property type="term" value="F:hydrolase activity"/>
    <property type="evidence" value="ECO:0007669"/>
    <property type="project" value="UniProtKB-KW"/>
</dbReference>
<keyword evidence="2" id="KW-0378">Hydrolase</keyword>
<gene>
    <name evidence="6" type="ORF">HHL08_21680</name>
</gene>
<dbReference type="GO" id="GO:0046872">
    <property type="term" value="F:metal ion binding"/>
    <property type="evidence" value="ECO:0007669"/>
    <property type="project" value="UniProtKB-KW"/>
</dbReference>
<reference evidence="6 7" key="1">
    <citation type="submission" date="2020-04" db="EMBL/GenBank/DDBJ databases">
        <title>Sphingobium sp. AR-3-1 isolated from Arctic soil.</title>
        <authorList>
            <person name="Dahal R.H."/>
            <person name="Chaudhary D.K."/>
        </authorList>
    </citation>
    <scope>NUCLEOTIDE SEQUENCE [LARGE SCALE GENOMIC DNA]</scope>
    <source>
        <strain evidence="6 7">AR-3-1</strain>
    </source>
</reference>
<dbReference type="PANTHER" id="PTHR42988">
    <property type="entry name" value="PHOSPHOHYDROLASE"/>
    <property type="match status" value="1"/>
</dbReference>
<dbReference type="InterPro" id="IPR029052">
    <property type="entry name" value="Metallo-depent_PP-like"/>
</dbReference>
<keyword evidence="1" id="KW-0479">Metal-binding</keyword>
<keyword evidence="3" id="KW-0408">Iron</keyword>
<evidence type="ECO:0000256" key="3">
    <source>
        <dbReference type="ARBA" id="ARBA00023004"/>
    </source>
</evidence>
<dbReference type="AlphaFoldDB" id="A0A7X9WZJ2"/>
<evidence type="ECO:0000259" key="5">
    <source>
        <dbReference type="Pfam" id="PF00149"/>
    </source>
</evidence>